<feature type="transmembrane region" description="Helical" evidence="1">
    <location>
        <begin position="58"/>
        <end position="79"/>
    </location>
</feature>
<evidence type="ECO:0008006" key="4">
    <source>
        <dbReference type="Google" id="ProtNLM"/>
    </source>
</evidence>
<dbReference type="Proteomes" id="UP001175271">
    <property type="component" value="Unassembled WGS sequence"/>
</dbReference>
<reference evidence="2" key="1">
    <citation type="submission" date="2023-06" db="EMBL/GenBank/DDBJ databases">
        <title>Genomic analysis of the entomopathogenic nematode Steinernema hermaphroditum.</title>
        <authorList>
            <person name="Schwarz E.M."/>
            <person name="Heppert J.K."/>
            <person name="Baniya A."/>
            <person name="Schwartz H.T."/>
            <person name="Tan C.-H."/>
            <person name="Antoshechkin I."/>
            <person name="Sternberg P.W."/>
            <person name="Goodrich-Blair H."/>
            <person name="Dillman A.R."/>
        </authorList>
    </citation>
    <scope>NUCLEOTIDE SEQUENCE</scope>
    <source>
        <strain evidence="2">PS9179</strain>
        <tissue evidence="2">Whole animal</tissue>
    </source>
</reference>
<comment type="caution">
    <text evidence="2">The sequence shown here is derived from an EMBL/GenBank/DDBJ whole genome shotgun (WGS) entry which is preliminary data.</text>
</comment>
<evidence type="ECO:0000313" key="3">
    <source>
        <dbReference type="Proteomes" id="UP001175271"/>
    </source>
</evidence>
<name>A0AA39H8X2_9BILA</name>
<protein>
    <recommendedName>
        <fullName evidence="4">G protein-coupled receptor</fullName>
    </recommendedName>
</protein>
<dbReference type="AlphaFoldDB" id="A0AA39H8X2"/>
<sequence length="185" mass="21020">MLALAPSSNGFQPDTDTLREVQGVLLISVVVISLPPYLRILYIFITRSDYRKIECYQIMIQMGIVQCLLAPGVFCQGLMQLLNYDPYQMASITIKSYPSIQRMEPFMGLVLAFNRLRIICNVRYPSSLNTVMLVAVWVFGVAFFLSFFIFSEWFSFNISPGQFLASFTASKPLSGLRRQTTILVI</sequence>
<evidence type="ECO:0000256" key="1">
    <source>
        <dbReference type="SAM" id="Phobius"/>
    </source>
</evidence>
<accession>A0AA39H8X2</accession>
<keyword evidence="1" id="KW-0812">Transmembrane</keyword>
<keyword evidence="3" id="KW-1185">Reference proteome</keyword>
<keyword evidence="1" id="KW-0472">Membrane</keyword>
<dbReference type="EMBL" id="JAUCMV010000004">
    <property type="protein sequence ID" value="KAK0401423.1"/>
    <property type="molecule type" value="Genomic_DNA"/>
</dbReference>
<feature type="transmembrane region" description="Helical" evidence="1">
    <location>
        <begin position="131"/>
        <end position="150"/>
    </location>
</feature>
<keyword evidence="1" id="KW-1133">Transmembrane helix</keyword>
<dbReference type="SUPFAM" id="SSF81321">
    <property type="entry name" value="Family A G protein-coupled receptor-like"/>
    <property type="match status" value="1"/>
</dbReference>
<organism evidence="2 3">
    <name type="scientific">Steinernema hermaphroditum</name>
    <dbReference type="NCBI Taxonomy" id="289476"/>
    <lineage>
        <taxon>Eukaryota</taxon>
        <taxon>Metazoa</taxon>
        <taxon>Ecdysozoa</taxon>
        <taxon>Nematoda</taxon>
        <taxon>Chromadorea</taxon>
        <taxon>Rhabditida</taxon>
        <taxon>Tylenchina</taxon>
        <taxon>Panagrolaimomorpha</taxon>
        <taxon>Strongyloidoidea</taxon>
        <taxon>Steinernematidae</taxon>
        <taxon>Steinernema</taxon>
    </lineage>
</organism>
<evidence type="ECO:0000313" key="2">
    <source>
        <dbReference type="EMBL" id="KAK0401423.1"/>
    </source>
</evidence>
<gene>
    <name evidence="2" type="ORF">QR680_015776</name>
</gene>
<proteinExistence type="predicted"/>
<feature type="transmembrane region" description="Helical" evidence="1">
    <location>
        <begin position="24"/>
        <end position="46"/>
    </location>
</feature>